<evidence type="ECO:0000313" key="3">
    <source>
        <dbReference type="Proteomes" id="UP001151081"/>
    </source>
</evidence>
<feature type="chain" id="PRO_5040867195" description="Lipoprotein" evidence="1">
    <location>
        <begin position="24"/>
        <end position="273"/>
    </location>
</feature>
<evidence type="ECO:0000256" key="1">
    <source>
        <dbReference type="SAM" id="SignalP"/>
    </source>
</evidence>
<evidence type="ECO:0000313" key="2">
    <source>
        <dbReference type="EMBL" id="MDC3980429.1"/>
    </source>
</evidence>
<evidence type="ECO:0008006" key="4">
    <source>
        <dbReference type="Google" id="ProtNLM"/>
    </source>
</evidence>
<dbReference type="PROSITE" id="PS51257">
    <property type="entry name" value="PROKAR_LIPOPROTEIN"/>
    <property type="match status" value="1"/>
</dbReference>
<dbReference type="InterPro" id="IPR020837">
    <property type="entry name" value="Fibrinogen_CS"/>
</dbReference>
<dbReference type="AlphaFoldDB" id="A0A9X3WYD8"/>
<dbReference type="EMBL" id="JAGTJJ010000002">
    <property type="protein sequence ID" value="MDC3980429.1"/>
    <property type="molecule type" value="Genomic_DNA"/>
</dbReference>
<comment type="caution">
    <text evidence="2">The sequence shown here is derived from an EMBL/GenBank/DDBJ whole genome shotgun (WGS) entry which is preliminary data.</text>
</comment>
<keyword evidence="3" id="KW-1185">Reference proteome</keyword>
<feature type="signal peptide" evidence="1">
    <location>
        <begin position="1"/>
        <end position="23"/>
    </location>
</feature>
<organism evidence="2 3">
    <name type="scientific">Polyangium jinanense</name>
    <dbReference type="NCBI Taxonomy" id="2829994"/>
    <lineage>
        <taxon>Bacteria</taxon>
        <taxon>Pseudomonadati</taxon>
        <taxon>Myxococcota</taxon>
        <taxon>Polyangia</taxon>
        <taxon>Polyangiales</taxon>
        <taxon>Polyangiaceae</taxon>
        <taxon>Polyangium</taxon>
    </lineage>
</organism>
<keyword evidence="1" id="KW-0732">Signal</keyword>
<name>A0A9X3WYD8_9BACT</name>
<sequence length="273" mass="29242">MTAMRSFAILTLLTGTFASGCVAANSNPFEQDDFAVGLETLGPDDNPPGNTNGFSVDCFWNPSVQSAYRNLSQEPLHNDAEGNLPEGGVADLSAVSNACRSEALKYLAECALPRGTSMTDPDTGITYAGWLGLAGQWRTSSLSSNNQWWVTSCLLAHLNGYGIVMPILLQGDRAELQPTSAQLTEFPVSESRAWGNLFAPNFVANVCYFDDVADTCDAEQLLDERLCGTNPSCNLNVVGNCDSACSYDPLGGVLQCGSSGNRHITRREEGYDL</sequence>
<accession>A0A9X3WYD8</accession>
<gene>
    <name evidence="2" type="ORF">KEG57_07995</name>
</gene>
<dbReference type="PROSITE" id="PS00514">
    <property type="entry name" value="FIBRINOGEN_C_1"/>
    <property type="match status" value="1"/>
</dbReference>
<dbReference type="RefSeq" id="WP_272417467.1">
    <property type="nucleotide sequence ID" value="NZ_JAGTJJ010000002.1"/>
</dbReference>
<dbReference type="Proteomes" id="UP001151081">
    <property type="component" value="Unassembled WGS sequence"/>
</dbReference>
<reference evidence="2 3" key="1">
    <citation type="submission" date="2021-04" db="EMBL/GenBank/DDBJ databases">
        <title>Genome analysis of Polyangium sp.</title>
        <authorList>
            <person name="Li Y."/>
            <person name="Wang J."/>
        </authorList>
    </citation>
    <scope>NUCLEOTIDE SEQUENCE [LARGE SCALE GENOMIC DNA]</scope>
    <source>
        <strain evidence="2 3">SDU14</strain>
    </source>
</reference>
<protein>
    <recommendedName>
        <fullName evidence="4">Lipoprotein</fullName>
    </recommendedName>
</protein>
<proteinExistence type="predicted"/>